<dbReference type="EC" id="1.1.1.8" evidence="8"/>
<dbReference type="InterPro" id="IPR008927">
    <property type="entry name" value="6-PGluconate_DH-like_C_sf"/>
</dbReference>
<evidence type="ECO:0000256" key="3">
    <source>
        <dbReference type="ARBA" id="ARBA00023027"/>
    </source>
</evidence>
<evidence type="ECO:0000259" key="11">
    <source>
        <dbReference type="Pfam" id="PF07479"/>
    </source>
</evidence>
<dbReference type="PRINTS" id="PR00077">
    <property type="entry name" value="GPDHDRGNASE"/>
</dbReference>
<dbReference type="InterPro" id="IPR006168">
    <property type="entry name" value="G3P_DH_NAD-dep"/>
</dbReference>
<proteinExistence type="inferred from homology"/>
<feature type="domain" description="Glycerol-3-phosphate dehydrogenase NAD-dependent C-terminal" evidence="11">
    <location>
        <begin position="223"/>
        <end position="274"/>
    </location>
</feature>
<dbReference type="Gene3D" id="1.10.1040.10">
    <property type="entry name" value="N-(1-d-carboxylethyl)-l-norvaline Dehydrogenase, domain 2"/>
    <property type="match status" value="1"/>
</dbReference>
<dbReference type="GO" id="GO:0042803">
    <property type="term" value="F:protein homodimerization activity"/>
    <property type="evidence" value="ECO:0007669"/>
    <property type="project" value="InterPro"/>
</dbReference>
<evidence type="ECO:0000256" key="1">
    <source>
        <dbReference type="ARBA" id="ARBA00011009"/>
    </source>
</evidence>
<dbReference type="InterPro" id="IPR013328">
    <property type="entry name" value="6PGD_dom2"/>
</dbReference>
<evidence type="ECO:0000256" key="9">
    <source>
        <dbReference type="SAM" id="MobiDB-lite"/>
    </source>
</evidence>
<protein>
    <recommendedName>
        <fullName evidence="8">Glycerol-3-phosphate dehydrogenase [NAD(+)]</fullName>
        <ecNumber evidence="8">1.1.1.8</ecNumber>
    </recommendedName>
</protein>
<dbReference type="Pfam" id="PF07479">
    <property type="entry name" value="NAD_Gly3P_dh_C"/>
    <property type="match status" value="1"/>
</dbReference>
<feature type="region of interest" description="Disordered" evidence="9">
    <location>
        <begin position="1"/>
        <end position="20"/>
    </location>
</feature>
<dbReference type="PANTHER" id="PTHR11728">
    <property type="entry name" value="GLYCEROL-3-PHOSPHATE DEHYDROGENASE"/>
    <property type="match status" value="1"/>
</dbReference>
<evidence type="ECO:0000313" key="13">
    <source>
        <dbReference type="Proteomes" id="UP000054248"/>
    </source>
</evidence>
<feature type="binding site" evidence="6">
    <location>
        <begin position="28"/>
        <end position="33"/>
    </location>
    <ligand>
        <name>NAD(+)</name>
        <dbReference type="ChEBI" id="CHEBI:57540"/>
    </ligand>
</feature>
<evidence type="ECO:0000256" key="8">
    <source>
        <dbReference type="RuleBase" id="RU361243"/>
    </source>
</evidence>
<dbReference type="SUPFAM" id="SSF51735">
    <property type="entry name" value="NAD(P)-binding Rossmann-fold domains"/>
    <property type="match status" value="1"/>
</dbReference>
<dbReference type="GO" id="GO:0046168">
    <property type="term" value="P:glycerol-3-phosphate catabolic process"/>
    <property type="evidence" value="ECO:0007669"/>
    <property type="project" value="UniProtKB-UniRule"/>
</dbReference>
<keyword evidence="3 6" id="KW-0520">NAD</keyword>
<dbReference type="PANTHER" id="PTHR11728:SF8">
    <property type="entry name" value="GLYCEROL-3-PHOSPHATE DEHYDROGENASE [NAD(+)]-RELATED"/>
    <property type="match status" value="1"/>
</dbReference>
<evidence type="ECO:0000313" key="12">
    <source>
        <dbReference type="EMBL" id="KIO22894.1"/>
    </source>
</evidence>
<dbReference type="PIRSF" id="PIRSF000114">
    <property type="entry name" value="Glycerol-3-P_dh"/>
    <property type="match status" value="1"/>
</dbReference>
<dbReference type="PROSITE" id="PS00957">
    <property type="entry name" value="NAD_G3PDH"/>
    <property type="match status" value="1"/>
</dbReference>
<dbReference type="FunFam" id="3.40.50.720:FF:000365">
    <property type="entry name" value="Glycerol-3-phosphate dehydrogenase [NAD(+)]"/>
    <property type="match status" value="1"/>
</dbReference>
<reference evidence="13" key="2">
    <citation type="submission" date="2015-01" db="EMBL/GenBank/DDBJ databases">
        <title>Evolutionary Origins and Diversification of the Mycorrhizal Mutualists.</title>
        <authorList>
            <consortium name="DOE Joint Genome Institute"/>
            <consortium name="Mycorrhizal Genomics Consortium"/>
            <person name="Kohler A."/>
            <person name="Kuo A."/>
            <person name="Nagy L.G."/>
            <person name="Floudas D."/>
            <person name="Copeland A."/>
            <person name="Barry K.W."/>
            <person name="Cichocki N."/>
            <person name="Veneault-Fourrey C."/>
            <person name="LaButti K."/>
            <person name="Lindquist E.A."/>
            <person name="Lipzen A."/>
            <person name="Lundell T."/>
            <person name="Morin E."/>
            <person name="Murat C."/>
            <person name="Riley R."/>
            <person name="Ohm R."/>
            <person name="Sun H."/>
            <person name="Tunlid A."/>
            <person name="Henrissat B."/>
            <person name="Grigoriev I.V."/>
            <person name="Hibbett D.S."/>
            <person name="Martin F."/>
        </authorList>
    </citation>
    <scope>NUCLEOTIDE SEQUENCE [LARGE SCALE GENOMIC DNA]</scope>
    <source>
        <strain evidence="13">MUT 4182</strain>
    </source>
</reference>
<dbReference type="EMBL" id="KN823098">
    <property type="protein sequence ID" value="KIO22894.1"/>
    <property type="molecule type" value="Genomic_DNA"/>
</dbReference>
<dbReference type="InterPro" id="IPR011128">
    <property type="entry name" value="G3P_DH_NAD-dep_N"/>
</dbReference>
<feature type="binding site" evidence="6">
    <location>
        <position position="172"/>
    </location>
    <ligand>
        <name>NAD(+)</name>
        <dbReference type="ChEBI" id="CHEBI:57540"/>
    </ligand>
</feature>
<dbReference type="GO" id="GO:0005829">
    <property type="term" value="C:cytosol"/>
    <property type="evidence" value="ECO:0007669"/>
    <property type="project" value="TreeGrafter"/>
</dbReference>
<dbReference type="GO" id="GO:0051287">
    <property type="term" value="F:NAD binding"/>
    <property type="evidence" value="ECO:0007669"/>
    <property type="project" value="UniProtKB-UniRule"/>
</dbReference>
<dbReference type="GO" id="GO:0141152">
    <property type="term" value="F:glycerol-3-phosphate dehydrogenase (NAD+) activity"/>
    <property type="evidence" value="ECO:0007669"/>
    <property type="project" value="UniProtKB-UniRule"/>
</dbReference>
<dbReference type="Pfam" id="PF01210">
    <property type="entry name" value="NAD_Gly3P_dh_N"/>
    <property type="match status" value="1"/>
</dbReference>
<dbReference type="AlphaFoldDB" id="A0A0C3QDM2"/>
<dbReference type="GO" id="GO:0005975">
    <property type="term" value="P:carbohydrate metabolic process"/>
    <property type="evidence" value="ECO:0007669"/>
    <property type="project" value="InterPro"/>
</dbReference>
<comment type="catalytic activity">
    <reaction evidence="4 8">
        <text>sn-glycerol 3-phosphate + NAD(+) = dihydroxyacetone phosphate + NADH + H(+)</text>
        <dbReference type="Rhea" id="RHEA:11092"/>
        <dbReference type="ChEBI" id="CHEBI:15378"/>
        <dbReference type="ChEBI" id="CHEBI:57540"/>
        <dbReference type="ChEBI" id="CHEBI:57597"/>
        <dbReference type="ChEBI" id="CHEBI:57642"/>
        <dbReference type="ChEBI" id="CHEBI:57945"/>
        <dbReference type="EC" id="1.1.1.8"/>
    </reaction>
</comment>
<name>A0A0C3QDM2_9AGAM</name>
<reference evidence="12 13" key="1">
    <citation type="submission" date="2014-04" db="EMBL/GenBank/DDBJ databases">
        <authorList>
            <consortium name="DOE Joint Genome Institute"/>
            <person name="Kuo A."/>
            <person name="Girlanda M."/>
            <person name="Perotto S."/>
            <person name="Kohler A."/>
            <person name="Nagy L.G."/>
            <person name="Floudas D."/>
            <person name="Copeland A."/>
            <person name="Barry K.W."/>
            <person name="Cichocki N."/>
            <person name="Veneault-Fourrey C."/>
            <person name="LaButti K."/>
            <person name="Lindquist E.A."/>
            <person name="Lipzen A."/>
            <person name="Lundell T."/>
            <person name="Morin E."/>
            <person name="Murat C."/>
            <person name="Sun H."/>
            <person name="Tunlid A."/>
            <person name="Henrissat B."/>
            <person name="Grigoriev I.V."/>
            <person name="Hibbett D.S."/>
            <person name="Martin F."/>
            <person name="Nordberg H.P."/>
            <person name="Cantor M.N."/>
            <person name="Hua S.X."/>
        </authorList>
    </citation>
    <scope>NUCLEOTIDE SEQUENCE [LARGE SCALE GENOMIC DNA]</scope>
    <source>
        <strain evidence="12 13">MUT 4182</strain>
    </source>
</reference>
<dbReference type="NCBIfam" id="TIGR03376">
    <property type="entry name" value="glycerol3P_DH"/>
    <property type="match status" value="1"/>
</dbReference>
<dbReference type="InterPro" id="IPR006109">
    <property type="entry name" value="G3P_DH_NAD-dep_C"/>
</dbReference>
<keyword evidence="2 7" id="KW-0560">Oxidoreductase</keyword>
<dbReference type="Proteomes" id="UP000054248">
    <property type="component" value="Unassembled WGS sequence"/>
</dbReference>
<evidence type="ECO:0000256" key="6">
    <source>
        <dbReference type="PIRSR" id="PIRSR000114-3"/>
    </source>
</evidence>
<organism evidence="12 13">
    <name type="scientific">Tulasnella calospora MUT 4182</name>
    <dbReference type="NCBI Taxonomy" id="1051891"/>
    <lineage>
        <taxon>Eukaryota</taxon>
        <taxon>Fungi</taxon>
        <taxon>Dikarya</taxon>
        <taxon>Basidiomycota</taxon>
        <taxon>Agaricomycotina</taxon>
        <taxon>Agaricomycetes</taxon>
        <taxon>Cantharellales</taxon>
        <taxon>Tulasnellaceae</taxon>
        <taxon>Tulasnella</taxon>
    </lineage>
</organism>
<evidence type="ECO:0000259" key="10">
    <source>
        <dbReference type="Pfam" id="PF01210"/>
    </source>
</evidence>
<feature type="compositionally biased region" description="Polar residues" evidence="9">
    <location>
        <begin position="8"/>
        <end position="19"/>
    </location>
</feature>
<evidence type="ECO:0000256" key="4">
    <source>
        <dbReference type="ARBA" id="ARBA00048683"/>
    </source>
</evidence>
<accession>A0A0C3QDM2</accession>
<evidence type="ECO:0000256" key="2">
    <source>
        <dbReference type="ARBA" id="ARBA00023002"/>
    </source>
</evidence>
<dbReference type="GO" id="GO:0005634">
    <property type="term" value="C:nucleus"/>
    <property type="evidence" value="ECO:0007669"/>
    <property type="project" value="TreeGrafter"/>
</dbReference>
<comment type="similarity">
    <text evidence="1 7">Belongs to the NAD-dependent glycerol-3-phosphate dehydrogenase family.</text>
</comment>
<keyword evidence="13" id="KW-1185">Reference proteome</keyword>
<feature type="active site" description="Proton acceptor" evidence="5">
    <location>
        <position position="234"/>
    </location>
</feature>
<evidence type="ECO:0000256" key="5">
    <source>
        <dbReference type="PIRSR" id="PIRSR000114-1"/>
    </source>
</evidence>
<evidence type="ECO:0000256" key="7">
    <source>
        <dbReference type="RuleBase" id="RU000437"/>
    </source>
</evidence>
<feature type="domain" description="Glycerol-3-phosphate dehydrogenase NAD-dependent N-terminal" evidence="10">
    <location>
        <begin position="23"/>
        <end position="187"/>
    </location>
</feature>
<gene>
    <name evidence="12" type="ORF">M407DRAFT_9718</name>
</gene>
<dbReference type="OrthoDB" id="2506204at2759"/>
<feature type="binding site" evidence="6">
    <location>
        <position position="116"/>
    </location>
    <ligand>
        <name>NAD(+)</name>
        <dbReference type="ChEBI" id="CHEBI:57540"/>
    </ligand>
</feature>
<dbReference type="Gene3D" id="3.40.50.720">
    <property type="entry name" value="NAD(P)-binding Rossmann-like Domain"/>
    <property type="match status" value="1"/>
</dbReference>
<dbReference type="InterPro" id="IPR036291">
    <property type="entry name" value="NAD(P)-bd_dom_sf"/>
</dbReference>
<dbReference type="HOGENOM" id="CLU_033449_2_5_1"/>
<dbReference type="InterPro" id="IPR017751">
    <property type="entry name" value="G3P_DH_NAD-dep_euk"/>
</dbReference>
<sequence>MAPVPDSATASASRANGSQTKEKVAIIGSGNWGSAIARIAGMNVKTRSGQFEPEVTMWVKEEEVDGRPLTEIINEKYENVKYLPGINIGSNVRAEPDLAKVLQGATALVIVLPHQFLNGVLKNMKGHVEEGARAVTLIKGVDVRDGKISTFASLISKELGVSCSALSGANIANEVAADKYSESTLGVPSNGNEEHEDAEDHPEARLWKPLFETPAFRIQVVEDVDGVSLCGALKNVVAMAAGFVDGLGWGDNSKAAIMRIGMLEIHDFCLEFFPGTKSTTFLVF</sequence>
<dbReference type="SUPFAM" id="SSF48179">
    <property type="entry name" value="6-phosphogluconate dehydrogenase C-terminal domain-like"/>
    <property type="match status" value="1"/>
</dbReference>